<keyword evidence="4 5" id="KW-0472">Membrane</keyword>
<feature type="transmembrane region" description="Helical" evidence="5">
    <location>
        <begin position="161"/>
        <end position="185"/>
    </location>
</feature>
<dbReference type="Pfam" id="PF01988">
    <property type="entry name" value="VIT1"/>
    <property type="match status" value="1"/>
</dbReference>
<sequence>MQQHPVAAHPTDHVMDVRPAGELASRLNWLRAGALGANDGIVSTAGLVVGVAGSQASSGAVLVAGIAGLVAGSLSMAGGEYMSVSTQRDTELAVLAKERWELANLPHEELGELTGLYRAKGLSPGLARQVAVQLTEHDALAAHAEAELGIDPEKRTNPVQAALASMLAFSLGAVLPLLAMVLSPLSWRMAVTWVAVLLSLAVTGLITARLGGSSPVRPVGRNVAVGVLTMSLTWAVGHLVAIAT</sequence>
<evidence type="ECO:0000256" key="2">
    <source>
        <dbReference type="ARBA" id="ARBA00022692"/>
    </source>
</evidence>
<reference evidence="6 7" key="1">
    <citation type="submission" date="2017-07" db="EMBL/GenBank/DDBJ databases">
        <title>Draft whole genome sequences of clinical Proprionibacteriaceae strains.</title>
        <authorList>
            <person name="Bernier A.-M."/>
            <person name="Bernard K."/>
            <person name="Domingo M.-C."/>
        </authorList>
    </citation>
    <scope>NUCLEOTIDE SEQUENCE [LARGE SCALE GENOMIC DNA]</scope>
    <source>
        <strain evidence="6 7">NML 130396</strain>
    </source>
</reference>
<feature type="transmembrane region" description="Helical" evidence="5">
    <location>
        <begin position="191"/>
        <end position="211"/>
    </location>
</feature>
<dbReference type="CDD" id="cd02432">
    <property type="entry name" value="Nodulin-21_like_1"/>
    <property type="match status" value="1"/>
</dbReference>
<dbReference type="PANTHER" id="PTHR31851">
    <property type="entry name" value="FE(2+)/MN(2+) TRANSPORTER PCL1"/>
    <property type="match status" value="1"/>
</dbReference>
<dbReference type="InterPro" id="IPR008217">
    <property type="entry name" value="Ccc1_fam"/>
</dbReference>
<evidence type="ECO:0000256" key="4">
    <source>
        <dbReference type="ARBA" id="ARBA00023136"/>
    </source>
</evidence>
<keyword evidence="2 5" id="KW-0812">Transmembrane</keyword>
<dbReference type="AlphaFoldDB" id="A0A255GZ87"/>
<organism evidence="6 7">
    <name type="scientific">Enemella dayhoffiae</name>
    <dbReference type="NCBI Taxonomy" id="2016507"/>
    <lineage>
        <taxon>Bacteria</taxon>
        <taxon>Bacillati</taxon>
        <taxon>Actinomycetota</taxon>
        <taxon>Actinomycetes</taxon>
        <taxon>Propionibacteriales</taxon>
        <taxon>Propionibacteriaceae</taxon>
        <taxon>Enemella</taxon>
    </lineage>
</organism>
<evidence type="ECO:0008006" key="8">
    <source>
        <dbReference type="Google" id="ProtNLM"/>
    </source>
</evidence>
<evidence type="ECO:0000256" key="5">
    <source>
        <dbReference type="SAM" id="Phobius"/>
    </source>
</evidence>
<gene>
    <name evidence="6" type="ORF">CGZ93_12445</name>
</gene>
<comment type="caution">
    <text evidence="6">The sequence shown here is derived from an EMBL/GenBank/DDBJ whole genome shotgun (WGS) entry which is preliminary data.</text>
</comment>
<evidence type="ECO:0000313" key="7">
    <source>
        <dbReference type="Proteomes" id="UP000216311"/>
    </source>
</evidence>
<feature type="transmembrane region" description="Helical" evidence="5">
    <location>
        <begin position="223"/>
        <end position="243"/>
    </location>
</feature>
<dbReference type="GO" id="GO:0030026">
    <property type="term" value="P:intracellular manganese ion homeostasis"/>
    <property type="evidence" value="ECO:0007669"/>
    <property type="project" value="InterPro"/>
</dbReference>
<evidence type="ECO:0000256" key="3">
    <source>
        <dbReference type="ARBA" id="ARBA00022989"/>
    </source>
</evidence>
<keyword evidence="3 5" id="KW-1133">Transmembrane helix</keyword>
<dbReference type="RefSeq" id="WP_094364465.1">
    <property type="nucleotide sequence ID" value="NZ_NMVQ01000023.1"/>
</dbReference>
<dbReference type="OrthoDB" id="188924at2"/>
<dbReference type="Proteomes" id="UP000216311">
    <property type="component" value="Unassembled WGS sequence"/>
</dbReference>
<accession>A0A255GZ87</accession>
<keyword evidence="7" id="KW-1185">Reference proteome</keyword>
<dbReference type="GO" id="GO:0012505">
    <property type="term" value="C:endomembrane system"/>
    <property type="evidence" value="ECO:0007669"/>
    <property type="project" value="UniProtKB-SubCell"/>
</dbReference>
<name>A0A255GZ87_9ACTN</name>
<evidence type="ECO:0000256" key="1">
    <source>
        <dbReference type="ARBA" id="ARBA00004127"/>
    </source>
</evidence>
<dbReference type="EMBL" id="NMVQ01000023">
    <property type="protein sequence ID" value="OYO21005.1"/>
    <property type="molecule type" value="Genomic_DNA"/>
</dbReference>
<protein>
    <recommendedName>
        <fullName evidence="8">VIT family protein</fullName>
    </recommendedName>
</protein>
<evidence type="ECO:0000313" key="6">
    <source>
        <dbReference type="EMBL" id="OYO21005.1"/>
    </source>
</evidence>
<dbReference type="GO" id="GO:0005384">
    <property type="term" value="F:manganese ion transmembrane transporter activity"/>
    <property type="evidence" value="ECO:0007669"/>
    <property type="project" value="InterPro"/>
</dbReference>
<comment type="subcellular location">
    <subcellularLocation>
        <location evidence="1">Endomembrane system</location>
        <topology evidence="1">Multi-pass membrane protein</topology>
    </subcellularLocation>
</comment>
<proteinExistence type="predicted"/>